<evidence type="ECO:0008006" key="4">
    <source>
        <dbReference type="Google" id="ProtNLM"/>
    </source>
</evidence>
<organism evidence="2 3">
    <name type="scientific">Eiseniibacteriota bacterium</name>
    <dbReference type="NCBI Taxonomy" id="2212470"/>
    <lineage>
        <taxon>Bacteria</taxon>
        <taxon>Candidatus Eiseniibacteriota</taxon>
    </lineage>
</organism>
<comment type="caution">
    <text evidence="2">The sequence shown here is derived from an EMBL/GenBank/DDBJ whole genome shotgun (WGS) entry which is preliminary data.</text>
</comment>
<name>A0A933SG56_UNCEI</name>
<sequence>MRFVSAIRVLLVLLVAALMPLESARCVCAGMMAAEKAPVAERSPAHGCCAAKAAKAAAAAAAEAPARSGCDSPVSSHSCNSGHCSCSLTTAESPAPLAIAPAPESESFAPVAILAVASLFAPDAPIVSADPAPDVGGPSVPAPACAHGLRAPPAIA</sequence>
<evidence type="ECO:0000256" key="1">
    <source>
        <dbReference type="SAM" id="SignalP"/>
    </source>
</evidence>
<protein>
    <recommendedName>
        <fullName evidence="4">CopL family metal-binding regulatory protein</fullName>
    </recommendedName>
</protein>
<feature type="signal peptide" evidence="1">
    <location>
        <begin position="1"/>
        <end position="24"/>
    </location>
</feature>
<evidence type="ECO:0000313" key="2">
    <source>
        <dbReference type="EMBL" id="MBI5171075.1"/>
    </source>
</evidence>
<dbReference type="Proteomes" id="UP000696931">
    <property type="component" value="Unassembled WGS sequence"/>
</dbReference>
<proteinExistence type="predicted"/>
<accession>A0A933SG56</accession>
<dbReference type="AlphaFoldDB" id="A0A933SG56"/>
<keyword evidence="1" id="KW-0732">Signal</keyword>
<feature type="chain" id="PRO_5037082066" description="CopL family metal-binding regulatory protein" evidence="1">
    <location>
        <begin position="25"/>
        <end position="156"/>
    </location>
</feature>
<gene>
    <name evidence="2" type="ORF">HZA61_16435</name>
</gene>
<evidence type="ECO:0000313" key="3">
    <source>
        <dbReference type="Proteomes" id="UP000696931"/>
    </source>
</evidence>
<reference evidence="2" key="1">
    <citation type="submission" date="2020-07" db="EMBL/GenBank/DDBJ databases">
        <title>Huge and variable diversity of episymbiotic CPR bacteria and DPANN archaea in groundwater ecosystems.</title>
        <authorList>
            <person name="He C.Y."/>
            <person name="Keren R."/>
            <person name="Whittaker M."/>
            <person name="Farag I.F."/>
            <person name="Doudna J."/>
            <person name="Cate J.H.D."/>
            <person name="Banfield J.F."/>
        </authorList>
    </citation>
    <scope>NUCLEOTIDE SEQUENCE</scope>
    <source>
        <strain evidence="2">NC_groundwater_1813_Pr3_B-0.1um_71_17</strain>
    </source>
</reference>
<dbReference type="EMBL" id="JACRIW010000117">
    <property type="protein sequence ID" value="MBI5171075.1"/>
    <property type="molecule type" value="Genomic_DNA"/>
</dbReference>